<accession>A0A8J2X848</accession>
<evidence type="ECO:0000313" key="4">
    <source>
        <dbReference type="Proteomes" id="UP000019375"/>
    </source>
</evidence>
<dbReference type="Proteomes" id="UP000019375">
    <property type="component" value="Unassembled WGS sequence"/>
</dbReference>
<organism evidence="3 4">
    <name type="scientific">Zygosaccharomyces bailii (strain CLIB 213 / ATCC 58445 / CBS 680 / BCRC 21525 / NBRC 1098 / NCYC 1416 / NRRL Y-2227)</name>
    <dbReference type="NCBI Taxonomy" id="1333698"/>
    <lineage>
        <taxon>Eukaryota</taxon>
        <taxon>Fungi</taxon>
        <taxon>Dikarya</taxon>
        <taxon>Ascomycota</taxon>
        <taxon>Saccharomycotina</taxon>
        <taxon>Saccharomycetes</taxon>
        <taxon>Saccharomycetales</taxon>
        <taxon>Saccharomycetaceae</taxon>
        <taxon>Zygosaccharomyces</taxon>
    </lineage>
</organism>
<reference evidence="4" key="1">
    <citation type="journal article" date="2013" name="Genome Announc.">
        <title>Genome sequence of the food spoilage yeast Zygosaccharomyces bailii CLIB 213(T).</title>
        <authorList>
            <person name="Galeote V."/>
            <person name="Bigey F."/>
            <person name="Devillers H."/>
            <person name="Neuveglise C."/>
            <person name="Dequin S."/>
        </authorList>
    </citation>
    <scope>NUCLEOTIDE SEQUENCE [LARGE SCALE GENOMIC DNA]</scope>
    <source>
        <strain evidence="4">CLIB 213 / ATCC 58445 / CBS 680 / CCRC 21525 / NBRC 1098 / NCYC 1416 / NRRL Y-2227</strain>
    </source>
</reference>
<gene>
    <name evidence="3" type="ORF">BN860_11386g</name>
</gene>
<evidence type="ECO:0000256" key="1">
    <source>
        <dbReference type="SAM" id="Coils"/>
    </source>
</evidence>
<sequence length="631" mass="73006">MNHNTRKLHVFYLPVGLTPFQRDLTEILVSLHARSFQKELESDGDDSDAMVQYPQISTKQLTYMLDKGIRVVANHPCLLVDHYMPRQFLRMEPTESLVTTSDKFQKLQELLSHFIQRDREEFPDILKICIISHNVRELDILEGLVLGKRMRIKRLSGTSLYDEKHVFPMEPSDASIDPQDSKDGTPNNESSSNKYTGYSRDDYDYSLKRKMRPIGKYEDDWLFLTTTTHLLNDPELMKGYNVDYTISFDPSLDPSLPALENLKGKGKKKSPLIKLLVKDSPDHFFLENPLPEGANKYEHLKAAIKHFLLLRHITFDNLPCVNYQEVVKALLKGEVAIPSLAEMSLSDVPKDAPLFQLTMTNLETDHNTLTIDEKIFDMKSYQSELNKRTLDRLHQVQKECRHRDEILARKRLSETERQNYLDETREGACNVFKKFQNTEKSIIDSEKRLERCKTESAKLDEKIASLDEEIKELKRITSLEDASQEIYQYTDRIWGFKNQLQTLLHDNSQKNQRNDTLRSNYQQKSSQAAEQAQCLKVLKNTAEQLQKDVDGPALRTQTNSLLSQEERLKNELASLKSRSKFLKSYVVEMTNYYSLKLSAGDDSLSNRPQTQNGRPAASRYRSTRSNTPAYT</sequence>
<feature type="region of interest" description="Disordered" evidence="2">
    <location>
        <begin position="171"/>
        <end position="197"/>
    </location>
</feature>
<proteinExistence type="predicted"/>
<feature type="compositionally biased region" description="Polar residues" evidence="2">
    <location>
        <begin position="603"/>
        <end position="613"/>
    </location>
</feature>
<keyword evidence="1" id="KW-0175">Coiled coil</keyword>
<dbReference type="PRINTS" id="PR02093">
    <property type="entry name" value="HDA1SUBUNIT3"/>
</dbReference>
<dbReference type="Pfam" id="PF11496">
    <property type="entry name" value="HDA2-3"/>
    <property type="match status" value="1"/>
</dbReference>
<dbReference type="OrthoDB" id="4034449at2759"/>
<feature type="coiled-coil region" evidence="1">
    <location>
        <begin position="528"/>
        <end position="578"/>
    </location>
</feature>
<feature type="region of interest" description="Disordered" evidence="2">
    <location>
        <begin position="598"/>
        <end position="631"/>
    </location>
</feature>
<evidence type="ECO:0000256" key="2">
    <source>
        <dbReference type="SAM" id="MobiDB-lite"/>
    </source>
</evidence>
<feature type="compositionally biased region" description="Polar residues" evidence="2">
    <location>
        <begin position="184"/>
        <end position="196"/>
    </location>
</feature>
<keyword evidence="4" id="KW-1185">Reference proteome</keyword>
<dbReference type="Gene3D" id="3.40.50.12360">
    <property type="match status" value="1"/>
</dbReference>
<dbReference type="EMBL" id="HG316456">
    <property type="protein sequence ID" value="CDF89195.1"/>
    <property type="molecule type" value="Genomic_DNA"/>
</dbReference>
<dbReference type="InterPro" id="IPR026216">
    <property type="entry name" value="HDA3"/>
</dbReference>
<evidence type="ECO:0000313" key="3">
    <source>
        <dbReference type="EMBL" id="CDF89195.1"/>
    </source>
</evidence>
<dbReference type="AlphaFoldDB" id="A0A8J2X848"/>
<name>A0A8J2X848_ZYGB2</name>
<dbReference type="InterPro" id="IPR021006">
    <property type="entry name" value="Hda2/3"/>
</dbReference>
<protein>
    <submittedName>
        <fullName evidence="3">ZYBA0S03-11386g1_1</fullName>
    </submittedName>
</protein>
<dbReference type="GO" id="GO:0070823">
    <property type="term" value="C:HDA1 complex"/>
    <property type="evidence" value="ECO:0007669"/>
    <property type="project" value="InterPro"/>
</dbReference>
<dbReference type="InterPro" id="IPR038609">
    <property type="entry name" value="HDA1_su2/3_sf"/>
</dbReference>
<feature type="coiled-coil region" evidence="1">
    <location>
        <begin position="442"/>
        <end position="476"/>
    </location>
</feature>